<dbReference type="EMBL" id="NIVC01000781">
    <property type="protein sequence ID" value="PAA76891.1"/>
    <property type="molecule type" value="Genomic_DNA"/>
</dbReference>
<feature type="domain" description="SIS" evidence="2">
    <location>
        <begin position="59"/>
        <end position="256"/>
    </location>
</feature>
<reference evidence="3 5" key="1">
    <citation type="submission" date="2017-06" db="EMBL/GenBank/DDBJ databases">
        <title>A platform for efficient transgenesis in Macrostomum lignano, a flatworm model organism for stem cell research.</title>
        <authorList>
            <person name="Berezikov E."/>
        </authorList>
    </citation>
    <scope>NUCLEOTIDE SEQUENCE [LARGE SCALE GENOMIC DNA]</scope>
    <source>
        <strain evidence="3">DV1</strain>
        <tissue evidence="3">Whole organism</tissue>
    </source>
</reference>
<evidence type="ECO:0000313" key="4">
    <source>
        <dbReference type="EMBL" id="PAA76891.1"/>
    </source>
</evidence>
<dbReference type="Gene3D" id="3.40.50.10490">
    <property type="entry name" value="Glucose-6-phosphate isomerase like protein, domain 1"/>
    <property type="match status" value="1"/>
</dbReference>
<dbReference type="InterPro" id="IPR001347">
    <property type="entry name" value="SIS_dom"/>
</dbReference>
<proteinExistence type="predicted"/>
<dbReference type="InterPro" id="IPR040190">
    <property type="entry name" value="MURQ/GCKR"/>
</dbReference>
<evidence type="ECO:0000313" key="3">
    <source>
        <dbReference type="EMBL" id="PAA64187.1"/>
    </source>
</evidence>
<dbReference type="EMBL" id="NIVC01001776">
    <property type="protein sequence ID" value="PAA64187.1"/>
    <property type="molecule type" value="Genomic_DNA"/>
</dbReference>
<gene>
    <name evidence="3" type="ORF">BOX15_Mlig007068g1</name>
    <name evidence="4" type="ORF">BOX15_Mlig007068g2</name>
</gene>
<dbReference type="PROSITE" id="PS51464">
    <property type="entry name" value="SIS"/>
    <property type="match status" value="1"/>
</dbReference>
<protein>
    <recommendedName>
        <fullName evidence="2">SIS domain-containing protein</fullName>
    </recommendedName>
</protein>
<dbReference type="GO" id="GO:0005829">
    <property type="term" value="C:cytosol"/>
    <property type="evidence" value="ECO:0007669"/>
    <property type="project" value="TreeGrafter"/>
</dbReference>
<dbReference type="AlphaFoldDB" id="A0A267ETI1"/>
<dbReference type="GO" id="GO:1901135">
    <property type="term" value="P:carbohydrate derivative metabolic process"/>
    <property type="evidence" value="ECO:0007669"/>
    <property type="project" value="InterPro"/>
</dbReference>
<feature type="region of interest" description="Disordered" evidence="1">
    <location>
        <begin position="1"/>
        <end position="24"/>
    </location>
</feature>
<keyword evidence="5" id="KW-1185">Reference proteome</keyword>
<evidence type="ECO:0000256" key="1">
    <source>
        <dbReference type="SAM" id="MobiDB-lite"/>
    </source>
</evidence>
<dbReference type="GO" id="GO:0042593">
    <property type="term" value="P:glucose homeostasis"/>
    <property type="evidence" value="ECO:0007669"/>
    <property type="project" value="TreeGrafter"/>
</dbReference>
<dbReference type="OrthoDB" id="311172at2759"/>
<dbReference type="GO" id="GO:0070095">
    <property type="term" value="F:fructose-6-phosphate binding"/>
    <property type="evidence" value="ECO:0007669"/>
    <property type="project" value="TreeGrafter"/>
</dbReference>
<dbReference type="GO" id="GO:0019899">
    <property type="term" value="F:enzyme binding"/>
    <property type="evidence" value="ECO:0007669"/>
    <property type="project" value="TreeGrafter"/>
</dbReference>
<dbReference type="GO" id="GO:0030246">
    <property type="term" value="F:carbohydrate binding"/>
    <property type="evidence" value="ECO:0007669"/>
    <property type="project" value="TreeGrafter"/>
</dbReference>
<dbReference type="GO" id="GO:0009750">
    <property type="term" value="P:response to fructose"/>
    <property type="evidence" value="ECO:0007669"/>
    <property type="project" value="TreeGrafter"/>
</dbReference>
<evidence type="ECO:0000259" key="2">
    <source>
        <dbReference type="PROSITE" id="PS51464"/>
    </source>
</evidence>
<comment type="caution">
    <text evidence="3">The sequence shown here is derived from an EMBL/GenBank/DDBJ whole genome shotgun (WGS) entry which is preliminary data.</text>
</comment>
<dbReference type="Proteomes" id="UP000215902">
    <property type="component" value="Unassembled WGS sequence"/>
</dbReference>
<dbReference type="PANTHER" id="PTHR10088:SF4">
    <property type="entry name" value="GLUCOKINASE REGULATORY PROTEIN"/>
    <property type="match status" value="1"/>
</dbReference>
<dbReference type="STRING" id="282301.A0A267ETI1"/>
<dbReference type="GO" id="GO:0004857">
    <property type="term" value="F:enzyme inhibitor activity"/>
    <property type="evidence" value="ECO:0007669"/>
    <property type="project" value="TreeGrafter"/>
</dbReference>
<dbReference type="PANTHER" id="PTHR10088">
    <property type="entry name" value="GLUCOKINASE REGULATORY PROTEIN"/>
    <property type="match status" value="1"/>
</dbReference>
<evidence type="ECO:0000313" key="5">
    <source>
        <dbReference type="Proteomes" id="UP000215902"/>
    </source>
</evidence>
<feature type="non-terminal residue" evidence="3">
    <location>
        <position position="1"/>
    </location>
</feature>
<sequence>ELSEFSLPETERSNPLTTDIDRSPDPAGLLHQVDQLLLADLRQQAVLLDVQLDRLAGVMADTVASDGVVVLSGCGTSGRLATLCCAVANRQLRLRQLPAAFRPCLAGGRSAFAASVEPAEDAAGEGVAELLALLGNKDKSSKSLLVGVSCGLSAPFVLGQVGLCLGRPDLGAYPALIGFNQVGDVRADRVDGLPWPGGCRAVAKRLAEADNVDRGLLINPSIGAEAIAGSSRMKGGTATLILLFHAVGRMLANLEPSADHSVARGWLSISEHLDLLDRLLESVKEGGAVLNDWMAHFGDSVGVNGDGVVYAFDNALSSAMAAIDASECPPTFGASAGDVRAIGDSHVEEFLAAIPLVARDAAMVAKEAETLAEPVNTEKAVATDAIGFALTSPTLRLDIPARVSRSVALRLPSNQLSAIVYNADLTLDLSWLPNDPLWLDYAGVIATKLTLNRLSTGGFVRAGKTFGNRMVCLQPSNSKLADRAARLVASAAGVGLTEARAALTRFGEPPAGQMSSKTVSPVAGAVLLLRRPELSVSEARQLLADCGGRLSDLLVT</sequence>
<accession>A0A267ETI1</accession>
<dbReference type="Gene3D" id="3.40.50.12620">
    <property type="match status" value="1"/>
</dbReference>
<dbReference type="GO" id="GO:0005654">
    <property type="term" value="C:nucleoplasm"/>
    <property type="evidence" value="ECO:0007669"/>
    <property type="project" value="TreeGrafter"/>
</dbReference>
<dbReference type="Pfam" id="PF22645">
    <property type="entry name" value="GKRP_SIS_N"/>
    <property type="match status" value="1"/>
</dbReference>
<dbReference type="Gene3D" id="1.10.8.1080">
    <property type="match status" value="1"/>
</dbReference>
<organism evidence="3 5">
    <name type="scientific">Macrostomum lignano</name>
    <dbReference type="NCBI Taxonomy" id="282301"/>
    <lineage>
        <taxon>Eukaryota</taxon>
        <taxon>Metazoa</taxon>
        <taxon>Spiralia</taxon>
        <taxon>Lophotrochozoa</taxon>
        <taxon>Platyhelminthes</taxon>
        <taxon>Rhabditophora</taxon>
        <taxon>Macrostomorpha</taxon>
        <taxon>Macrostomida</taxon>
        <taxon>Macrostomidae</taxon>
        <taxon>Macrostomum</taxon>
    </lineage>
</organism>
<name>A0A267ETI1_9PLAT</name>